<reference evidence="10 11" key="1">
    <citation type="journal article" date="2007" name="Science">
        <title>Sea anemone genome reveals ancestral eumetazoan gene repertoire and genomic organization.</title>
        <authorList>
            <person name="Putnam N.H."/>
            <person name="Srivastava M."/>
            <person name="Hellsten U."/>
            <person name="Dirks B."/>
            <person name="Chapman J."/>
            <person name="Salamov A."/>
            <person name="Terry A."/>
            <person name="Shapiro H."/>
            <person name="Lindquist E."/>
            <person name="Kapitonov V.V."/>
            <person name="Jurka J."/>
            <person name="Genikhovich G."/>
            <person name="Grigoriev I.V."/>
            <person name="Lucas S.M."/>
            <person name="Steele R.E."/>
            <person name="Finnerty J.R."/>
            <person name="Technau U."/>
            <person name="Martindale M.Q."/>
            <person name="Rokhsar D.S."/>
        </authorList>
    </citation>
    <scope>NUCLEOTIDE SEQUENCE [LARGE SCALE GENOMIC DNA]</scope>
    <source>
        <strain evidence="11">CH2 X CH6</strain>
    </source>
</reference>
<keyword evidence="4" id="KW-0788">Thiol protease</keyword>
<dbReference type="InterPro" id="IPR013201">
    <property type="entry name" value="Prot_inhib_I29"/>
</dbReference>
<dbReference type="InterPro" id="IPR025661">
    <property type="entry name" value="Pept_asp_AS"/>
</dbReference>
<feature type="chain" id="PRO_5018544518" description="Cathepsin L" evidence="7">
    <location>
        <begin position="18"/>
        <end position="331"/>
    </location>
</feature>
<dbReference type="GO" id="GO:0051603">
    <property type="term" value="P:proteolysis involved in protein catabolic process"/>
    <property type="evidence" value="ECO:0000318"/>
    <property type="project" value="GO_Central"/>
</dbReference>
<protein>
    <recommendedName>
        <fullName evidence="12">Cathepsin L</fullName>
    </recommendedName>
</protein>
<dbReference type="OrthoDB" id="10253408at2759"/>
<keyword evidence="2" id="KW-0645">Protease</keyword>
<evidence type="ECO:0000259" key="9">
    <source>
        <dbReference type="SMART" id="SM00848"/>
    </source>
</evidence>
<dbReference type="AlphaFoldDB" id="A7RRL9"/>
<dbReference type="Gene3D" id="3.90.70.10">
    <property type="entry name" value="Cysteine proteinases"/>
    <property type="match status" value="1"/>
</dbReference>
<dbReference type="SMART" id="SM00848">
    <property type="entry name" value="Inhibitor_I29"/>
    <property type="match status" value="1"/>
</dbReference>
<keyword evidence="6" id="KW-1015">Disulfide bond</keyword>
<dbReference type="MEROPS" id="C01.092"/>
<evidence type="ECO:0008006" key="12">
    <source>
        <dbReference type="Google" id="ProtNLM"/>
    </source>
</evidence>
<dbReference type="EMBL" id="DS469532">
    <property type="protein sequence ID" value="EDO45852.1"/>
    <property type="molecule type" value="Genomic_DNA"/>
</dbReference>
<sequence>MEAVIFAVLLCISSALAMPPMEPLQDPNWKAWKSFHGKEYPNKNEETMRNFIWQNNLKKIVTHNEGKHSFKLAMNHLGDMTSLEISQTLLGLKLKKHAESQPKGATFLPPANVKVVDSIDWRSKGYVTPVKNQGQCGSCWAFSTTGALEGQHFRKTGKLVSLSEQNLVDCSGKYGNNGCEGGLMDNAFQYIKENGGIDTEKSYPYLAKDGVCHYNKSAIGAKDTGFVDIPTGDENALQQALASVGPISIAIDASQSTFHFYHQGVYDDPDCSSTRLDHGVLAVGYGTDDGKDYWLVKNSWGPSWGEEGYIKIARNDHDKCGVASKASYPLV</sequence>
<dbReference type="CDD" id="cd02248">
    <property type="entry name" value="Peptidase_C1A"/>
    <property type="match status" value="1"/>
</dbReference>
<dbReference type="Pfam" id="PF00112">
    <property type="entry name" value="Peptidase_C1"/>
    <property type="match status" value="1"/>
</dbReference>
<dbReference type="GO" id="GO:0004197">
    <property type="term" value="F:cysteine-type endopeptidase activity"/>
    <property type="evidence" value="ECO:0000318"/>
    <property type="project" value="GO_Central"/>
</dbReference>
<keyword evidence="11" id="KW-1185">Reference proteome</keyword>
<organism evidence="10 11">
    <name type="scientific">Nematostella vectensis</name>
    <name type="common">Starlet sea anemone</name>
    <dbReference type="NCBI Taxonomy" id="45351"/>
    <lineage>
        <taxon>Eukaryota</taxon>
        <taxon>Metazoa</taxon>
        <taxon>Cnidaria</taxon>
        <taxon>Anthozoa</taxon>
        <taxon>Hexacorallia</taxon>
        <taxon>Actiniaria</taxon>
        <taxon>Edwardsiidae</taxon>
        <taxon>Nematostella</taxon>
    </lineage>
</organism>
<dbReference type="InterPro" id="IPR025660">
    <property type="entry name" value="Pept_his_AS"/>
</dbReference>
<keyword evidence="5" id="KW-0865">Zymogen</keyword>
<comment type="similarity">
    <text evidence="1">Belongs to the peptidase C1 family.</text>
</comment>
<dbReference type="InterPro" id="IPR000668">
    <property type="entry name" value="Peptidase_C1A_C"/>
</dbReference>
<keyword evidence="3" id="KW-0378">Hydrolase</keyword>
<evidence type="ECO:0000256" key="1">
    <source>
        <dbReference type="ARBA" id="ARBA00008455"/>
    </source>
</evidence>
<dbReference type="PRINTS" id="PR00705">
    <property type="entry name" value="PAPAIN"/>
</dbReference>
<dbReference type="HOGENOM" id="CLU_012184_1_2_1"/>
<feature type="domain" description="Peptidase C1A papain C-terminal" evidence="8">
    <location>
        <begin position="115"/>
        <end position="330"/>
    </location>
</feature>
<dbReference type="InterPro" id="IPR038765">
    <property type="entry name" value="Papain-like_cys_pep_sf"/>
</dbReference>
<evidence type="ECO:0000259" key="8">
    <source>
        <dbReference type="SMART" id="SM00645"/>
    </source>
</evidence>
<dbReference type="InterPro" id="IPR039417">
    <property type="entry name" value="Peptidase_C1A_papain-like"/>
</dbReference>
<dbReference type="PROSITE" id="PS00639">
    <property type="entry name" value="THIOL_PROTEASE_HIS"/>
    <property type="match status" value="1"/>
</dbReference>
<dbReference type="Proteomes" id="UP000001593">
    <property type="component" value="Unassembled WGS sequence"/>
</dbReference>
<dbReference type="PANTHER" id="PTHR12411">
    <property type="entry name" value="CYSTEINE PROTEASE FAMILY C1-RELATED"/>
    <property type="match status" value="1"/>
</dbReference>
<dbReference type="KEGG" id="nve:5517855"/>
<evidence type="ECO:0000256" key="3">
    <source>
        <dbReference type="ARBA" id="ARBA00022801"/>
    </source>
</evidence>
<gene>
    <name evidence="10" type="ORF">NEMVEDRAFT_v1g181181</name>
</gene>
<dbReference type="PROSITE" id="PS00640">
    <property type="entry name" value="THIOL_PROTEASE_ASN"/>
    <property type="match status" value="1"/>
</dbReference>
<accession>A7RRL9</accession>
<dbReference type="OMA" id="GCLGAFN"/>
<dbReference type="GO" id="GO:0005615">
    <property type="term" value="C:extracellular space"/>
    <property type="evidence" value="ECO:0000318"/>
    <property type="project" value="GO_Central"/>
</dbReference>
<dbReference type="FunFam" id="3.90.70.10:FF:000006">
    <property type="entry name" value="Cathepsin S"/>
    <property type="match status" value="1"/>
</dbReference>
<dbReference type="PhylomeDB" id="A7RRL9"/>
<dbReference type="GO" id="GO:0005764">
    <property type="term" value="C:lysosome"/>
    <property type="evidence" value="ECO:0000318"/>
    <property type="project" value="GO_Central"/>
</dbReference>
<evidence type="ECO:0000256" key="7">
    <source>
        <dbReference type="SAM" id="SignalP"/>
    </source>
</evidence>
<dbReference type="SUPFAM" id="SSF54001">
    <property type="entry name" value="Cysteine proteinases"/>
    <property type="match status" value="1"/>
</dbReference>
<dbReference type="FunCoup" id="A7RRL9">
    <property type="interactions" value="238"/>
</dbReference>
<keyword evidence="7" id="KW-0732">Signal</keyword>
<dbReference type="InParanoid" id="A7RRL9"/>
<dbReference type="STRING" id="45351.A7RRL9"/>
<dbReference type="eggNOG" id="KOG1543">
    <property type="taxonomic scope" value="Eukaryota"/>
</dbReference>
<evidence type="ECO:0000313" key="11">
    <source>
        <dbReference type="Proteomes" id="UP000001593"/>
    </source>
</evidence>
<dbReference type="SMART" id="SM00645">
    <property type="entry name" value="Pept_C1"/>
    <property type="match status" value="1"/>
</dbReference>
<evidence type="ECO:0000256" key="5">
    <source>
        <dbReference type="ARBA" id="ARBA00023145"/>
    </source>
</evidence>
<evidence type="ECO:0000256" key="2">
    <source>
        <dbReference type="ARBA" id="ARBA00022670"/>
    </source>
</evidence>
<dbReference type="InterPro" id="IPR013128">
    <property type="entry name" value="Peptidase_C1A"/>
</dbReference>
<evidence type="ECO:0000256" key="4">
    <source>
        <dbReference type="ARBA" id="ARBA00022807"/>
    </source>
</evidence>
<proteinExistence type="inferred from homology"/>
<evidence type="ECO:0000256" key="6">
    <source>
        <dbReference type="ARBA" id="ARBA00023157"/>
    </source>
</evidence>
<name>A7RRL9_NEMVE</name>
<dbReference type="PROSITE" id="PS00139">
    <property type="entry name" value="THIOL_PROTEASE_CYS"/>
    <property type="match status" value="1"/>
</dbReference>
<feature type="signal peptide" evidence="7">
    <location>
        <begin position="1"/>
        <end position="17"/>
    </location>
</feature>
<feature type="domain" description="Cathepsin propeptide inhibitor" evidence="9">
    <location>
        <begin position="29"/>
        <end position="85"/>
    </location>
</feature>
<dbReference type="Pfam" id="PF08246">
    <property type="entry name" value="Inhibitor_I29"/>
    <property type="match status" value="1"/>
</dbReference>
<dbReference type="InterPro" id="IPR000169">
    <property type="entry name" value="Pept_cys_AS"/>
</dbReference>
<evidence type="ECO:0000313" key="10">
    <source>
        <dbReference type="EMBL" id="EDO45852.1"/>
    </source>
</evidence>